<dbReference type="NCBIfam" id="NF033679">
    <property type="entry name" value="DNRLRE_dom"/>
    <property type="match status" value="1"/>
</dbReference>
<dbReference type="AlphaFoldDB" id="A0A1W1HAK8"/>
<organism evidence="7 8">
    <name type="scientific">Desulfamplus magnetovallimortis</name>
    <dbReference type="NCBI Taxonomy" id="1246637"/>
    <lineage>
        <taxon>Bacteria</taxon>
        <taxon>Pseudomonadati</taxon>
        <taxon>Thermodesulfobacteriota</taxon>
        <taxon>Desulfobacteria</taxon>
        <taxon>Desulfobacterales</taxon>
        <taxon>Desulfobacteraceae</taxon>
        <taxon>Desulfamplus</taxon>
    </lineage>
</organism>
<dbReference type="SUPFAM" id="SSF63446">
    <property type="entry name" value="Type I dockerin domain"/>
    <property type="match status" value="1"/>
</dbReference>
<keyword evidence="2" id="KW-0964">Secreted</keyword>
<dbReference type="InterPro" id="IPR036439">
    <property type="entry name" value="Dockerin_dom_sf"/>
</dbReference>
<evidence type="ECO:0000313" key="8">
    <source>
        <dbReference type="Proteomes" id="UP000191931"/>
    </source>
</evidence>
<keyword evidence="8" id="KW-1185">Reference proteome</keyword>
<evidence type="ECO:0000259" key="5">
    <source>
        <dbReference type="PROSITE" id="PS50853"/>
    </source>
</evidence>
<dbReference type="InterPro" id="IPR055372">
    <property type="entry name" value="CBM96"/>
</dbReference>
<evidence type="ECO:0000256" key="2">
    <source>
        <dbReference type="ARBA" id="ARBA00022525"/>
    </source>
</evidence>
<dbReference type="RefSeq" id="WP_080806541.1">
    <property type="nucleotide sequence ID" value="NZ_LT828554.1"/>
</dbReference>
<feature type="domain" description="Dockerin" evidence="6">
    <location>
        <begin position="556"/>
        <end position="623"/>
    </location>
</feature>
<evidence type="ECO:0000256" key="3">
    <source>
        <dbReference type="ARBA" id="ARBA00022729"/>
    </source>
</evidence>
<feature type="domain" description="Fibronectin type-III" evidence="5">
    <location>
        <begin position="303"/>
        <end position="390"/>
    </location>
</feature>
<dbReference type="Proteomes" id="UP000191931">
    <property type="component" value="Unassembled WGS sequence"/>
</dbReference>
<comment type="subcellular location">
    <subcellularLocation>
        <location evidence="1">Secreted</location>
    </subcellularLocation>
</comment>
<dbReference type="GO" id="GO:0005576">
    <property type="term" value="C:extracellular region"/>
    <property type="evidence" value="ECO:0007669"/>
    <property type="project" value="UniProtKB-SubCell"/>
</dbReference>
<evidence type="ECO:0000259" key="6">
    <source>
        <dbReference type="PROSITE" id="PS51766"/>
    </source>
</evidence>
<dbReference type="SMART" id="SM00060">
    <property type="entry name" value="FN3"/>
    <property type="match status" value="1"/>
</dbReference>
<dbReference type="Pfam" id="PF00041">
    <property type="entry name" value="fn3"/>
    <property type="match status" value="1"/>
</dbReference>
<dbReference type="InterPro" id="IPR003961">
    <property type="entry name" value="FN3_dom"/>
</dbReference>
<dbReference type="Gene3D" id="2.60.40.10">
    <property type="entry name" value="Immunoglobulins"/>
    <property type="match status" value="1"/>
</dbReference>
<evidence type="ECO:0000256" key="4">
    <source>
        <dbReference type="SAM" id="SignalP"/>
    </source>
</evidence>
<dbReference type="SUPFAM" id="SSF49265">
    <property type="entry name" value="Fibronectin type III"/>
    <property type="match status" value="1"/>
</dbReference>
<dbReference type="EMBL" id="FWEV01000097">
    <property type="protein sequence ID" value="SLM29521.1"/>
    <property type="molecule type" value="Genomic_DNA"/>
</dbReference>
<keyword evidence="3 4" id="KW-0732">Signal</keyword>
<gene>
    <name evidence="7" type="ORF">MTBBW1_1860011</name>
</gene>
<dbReference type="PROSITE" id="PS51766">
    <property type="entry name" value="DOCKERIN"/>
    <property type="match status" value="1"/>
</dbReference>
<reference evidence="7 8" key="1">
    <citation type="submission" date="2017-03" db="EMBL/GenBank/DDBJ databases">
        <authorList>
            <person name="Afonso C.L."/>
            <person name="Miller P.J."/>
            <person name="Scott M.A."/>
            <person name="Spackman E."/>
            <person name="Goraichik I."/>
            <person name="Dimitrov K.M."/>
            <person name="Suarez D.L."/>
            <person name="Swayne D.E."/>
        </authorList>
    </citation>
    <scope>NUCLEOTIDE SEQUENCE [LARGE SCALE GENOMIC DNA]</scope>
    <source>
        <strain evidence="7">PRJEB14757</strain>
    </source>
</reference>
<protein>
    <submittedName>
        <fullName evidence="7">Uncharacterized protein</fullName>
    </submittedName>
</protein>
<evidence type="ECO:0000313" key="7">
    <source>
        <dbReference type="EMBL" id="SLM29521.1"/>
    </source>
</evidence>
<proteinExistence type="predicted"/>
<sequence>MKKIATLLTMCFFSVLFIISNVQAVVPEATIIDHTYTPIEQIPESAILNAKQNLHIAYGHTSHGSQLTTGMSALVGFMNNLGYPQNLYAYNSGGSGGALDLRDSPFSGASDLGNPNRSAWATATRNYLDANPDINVIIWSWCGQVSGSESDIDLYLDLMNTLEGEYPDVRFVYMTGHLDGSGETGTVHQRNEQIRDYCMLNGKTLFDFADIESYDPDGQINYMSLMANDNCDYDSDGNGSRDSNWAQEWQNSHVEDVEWYSCTSAHSQPLNANQKAYAAWNLWARIAGWDGGAVEEDYEAPSVPEILSIEAISATQIDLSWSASTDNIRVAGYRIYRDGNLITAVSSGYTEYQDTDLEPSTLYTYRVSAFDSSGNESGLSDSASATTLETSQETFTIKLEGIDAIDDAFLLSRCPDTNFGTTKYTSGPYDFIIKFNLPSEILFKNIIEAKAYFYVYSQSGYAEDQYLNFYKVNSDWAENTVTWNNSVNNYDSSATVAQVLHPSGSPSHEYYPPADITEQVQRWADGIDENYGLRLKNEGQTFIHLKASEYSVGPYIEITYSEIEENNMDINGDGTVDVLDIMACINVVLGTETSPDIVAAADVNNDGSVSIIDVMEIIDTILG</sequence>
<dbReference type="CDD" id="cd00063">
    <property type="entry name" value="FN3"/>
    <property type="match status" value="1"/>
</dbReference>
<dbReference type="PROSITE" id="PS00018">
    <property type="entry name" value="EF_HAND_1"/>
    <property type="match status" value="1"/>
</dbReference>
<dbReference type="Gene3D" id="1.10.1330.10">
    <property type="entry name" value="Dockerin domain"/>
    <property type="match status" value="1"/>
</dbReference>
<evidence type="ECO:0000256" key="1">
    <source>
        <dbReference type="ARBA" id="ARBA00004613"/>
    </source>
</evidence>
<dbReference type="STRING" id="1246637.MTBBW1_1860011"/>
<dbReference type="GO" id="GO:0000272">
    <property type="term" value="P:polysaccharide catabolic process"/>
    <property type="evidence" value="ECO:0007669"/>
    <property type="project" value="InterPro"/>
</dbReference>
<dbReference type="PROSITE" id="PS50853">
    <property type="entry name" value="FN3"/>
    <property type="match status" value="1"/>
</dbReference>
<dbReference type="OrthoDB" id="1112990at2"/>
<dbReference type="InterPro" id="IPR002105">
    <property type="entry name" value="Dockerin_1_rpt"/>
</dbReference>
<accession>A0A1W1HAK8</accession>
<feature type="signal peptide" evidence="4">
    <location>
        <begin position="1"/>
        <end position="24"/>
    </location>
</feature>
<dbReference type="GO" id="GO:0004553">
    <property type="term" value="F:hydrolase activity, hydrolyzing O-glycosyl compounds"/>
    <property type="evidence" value="ECO:0007669"/>
    <property type="project" value="InterPro"/>
</dbReference>
<name>A0A1W1HAK8_9BACT</name>
<dbReference type="InterPro" id="IPR018247">
    <property type="entry name" value="EF_Hand_1_Ca_BS"/>
</dbReference>
<dbReference type="InterPro" id="IPR016134">
    <property type="entry name" value="Dockerin_dom"/>
</dbReference>
<dbReference type="Pfam" id="PF00404">
    <property type="entry name" value="Dockerin_1"/>
    <property type="match status" value="1"/>
</dbReference>
<dbReference type="InterPro" id="IPR036116">
    <property type="entry name" value="FN3_sf"/>
</dbReference>
<dbReference type="Pfam" id="PF24517">
    <property type="entry name" value="CBM96"/>
    <property type="match status" value="1"/>
</dbReference>
<feature type="chain" id="PRO_5013162022" evidence="4">
    <location>
        <begin position="25"/>
        <end position="623"/>
    </location>
</feature>
<dbReference type="InterPro" id="IPR013783">
    <property type="entry name" value="Ig-like_fold"/>
</dbReference>
<dbReference type="CDD" id="cd14256">
    <property type="entry name" value="Dockerin_I"/>
    <property type="match status" value="1"/>
</dbReference>